<comment type="caution">
    <text evidence="3">The sequence shown here is derived from an EMBL/GenBank/DDBJ whole genome shotgun (WGS) entry which is preliminary data.</text>
</comment>
<feature type="region of interest" description="Disordered" evidence="1">
    <location>
        <begin position="116"/>
        <end position="149"/>
    </location>
</feature>
<keyword evidence="4" id="KW-1185">Reference proteome</keyword>
<dbReference type="EMBL" id="JAVLET010000007">
    <property type="protein sequence ID" value="KAL0468304.1"/>
    <property type="molecule type" value="Genomic_DNA"/>
</dbReference>
<protein>
    <submittedName>
        <fullName evidence="3">Uncharacterized protein</fullName>
    </submittedName>
</protein>
<accession>A0ABR3D6P4</accession>
<name>A0ABR3D6P4_NEUIN</name>
<feature type="region of interest" description="Disordered" evidence="1">
    <location>
        <begin position="220"/>
        <end position="243"/>
    </location>
</feature>
<evidence type="ECO:0000313" key="3">
    <source>
        <dbReference type="EMBL" id="KAL0468304.1"/>
    </source>
</evidence>
<evidence type="ECO:0000313" key="4">
    <source>
        <dbReference type="Proteomes" id="UP001451303"/>
    </source>
</evidence>
<feature type="compositionally biased region" description="Polar residues" evidence="1">
    <location>
        <begin position="135"/>
        <end position="149"/>
    </location>
</feature>
<proteinExistence type="predicted"/>
<organism evidence="3 4">
    <name type="scientific">Neurospora intermedia</name>
    <dbReference type="NCBI Taxonomy" id="5142"/>
    <lineage>
        <taxon>Eukaryota</taxon>
        <taxon>Fungi</taxon>
        <taxon>Dikarya</taxon>
        <taxon>Ascomycota</taxon>
        <taxon>Pezizomycotina</taxon>
        <taxon>Sordariomycetes</taxon>
        <taxon>Sordariomycetidae</taxon>
        <taxon>Sordariales</taxon>
        <taxon>Sordariaceae</taxon>
        <taxon>Neurospora</taxon>
    </lineage>
</organism>
<feature type="chain" id="PRO_5046224078" evidence="2">
    <location>
        <begin position="20"/>
        <end position="408"/>
    </location>
</feature>
<evidence type="ECO:0000256" key="2">
    <source>
        <dbReference type="SAM" id="SignalP"/>
    </source>
</evidence>
<keyword evidence="2" id="KW-0732">Signal</keyword>
<gene>
    <name evidence="3" type="ORF">QR685DRAFT_501945</name>
</gene>
<sequence length="408" mass="44788">MYLLTILVSLLLHACYANAQSFVSDRFCPWCYWSVPDSMAGLPEFRFDSFCHAFVHQPISDRPGPGPSPPQKPAIHVAIMNNNFTELLSYSRMGYGMSVDLPTRPTRCAPGVATFHMGGREDQQGGDGSLRPPSFSYSVRSDENYTPPQLFSDNCNNLQDIRENQEVQTINAPRARCPRGLADTQPVPLSIMLASLLPFFFIFLFTGNYPAQASPAPNILSGPGGASSSKSITPGTGNSQANNNSQILDIRADANWNDWSSIGERFCPWCEAGVDSNDGASPEDKVCRVVVHQPMAAGSPPNTRFAHIAILNARYTELLSYKRMGWNQQEDLWTSVGAAGSEGAIATVFTGQEGIRLPPKILWQRDGKLSVTILPLYPGTEGSAWKVVQNVAPKKAYLIFHTWFFCGK</sequence>
<feature type="compositionally biased region" description="Polar residues" evidence="1">
    <location>
        <begin position="226"/>
        <end position="243"/>
    </location>
</feature>
<evidence type="ECO:0000256" key="1">
    <source>
        <dbReference type="SAM" id="MobiDB-lite"/>
    </source>
</evidence>
<dbReference type="Proteomes" id="UP001451303">
    <property type="component" value="Unassembled WGS sequence"/>
</dbReference>
<reference evidence="3 4" key="1">
    <citation type="submission" date="2023-09" db="EMBL/GenBank/DDBJ databases">
        <title>Multi-omics analysis of a traditional fermented food reveals byproduct-associated fungal strains for waste-to-food upcycling.</title>
        <authorList>
            <consortium name="Lawrence Berkeley National Laboratory"/>
            <person name="Rekdal V.M."/>
            <person name="Villalobos-Escobedo J.M."/>
            <person name="Rodriguez-Valeron N."/>
            <person name="Garcia M.O."/>
            <person name="Vasquez D.P."/>
            <person name="Damayanti I."/>
            <person name="Sorensen P.M."/>
            <person name="Baidoo E.E."/>
            <person name="De Carvalho A.C."/>
            <person name="Riley R."/>
            <person name="Lipzen A."/>
            <person name="He G."/>
            <person name="Yan M."/>
            <person name="Haridas S."/>
            <person name="Daum C."/>
            <person name="Yoshinaga Y."/>
            <person name="Ng V."/>
            <person name="Grigoriev I.V."/>
            <person name="Munk R."/>
            <person name="Nuraida L."/>
            <person name="Wijaya C.H."/>
            <person name="Morales P.-C."/>
            <person name="Keasling J.D."/>
        </authorList>
    </citation>
    <scope>NUCLEOTIDE SEQUENCE [LARGE SCALE GENOMIC DNA]</scope>
    <source>
        <strain evidence="3 4">FGSC 2613</strain>
    </source>
</reference>
<feature type="signal peptide" evidence="2">
    <location>
        <begin position="1"/>
        <end position="19"/>
    </location>
</feature>